<keyword evidence="2" id="KW-1185">Reference proteome</keyword>
<organism evidence="1 2">
    <name type="scientific">Geotrichum galactomycetum</name>
    <dbReference type="NCBI Taxonomy" id="27317"/>
    <lineage>
        <taxon>Eukaryota</taxon>
        <taxon>Fungi</taxon>
        <taxon>Dikarya</taxon>
        <taxon>Ascomycota</taxon>
        <taxon>Saccharomycotina</taxon>
        <taxon>Dipodascomycetes</taxon>
        <taxon>Dipodascales</taxon>
        <taxon>Dipodascaceae</taxon>
        <taxon>Geotrichum</taxon>
    </lineage>
</organism>
<proteinExistence type="predicted"/>
<reference evidence="1 2" key="1">
    <citation type="journal article" date="2020" name="Front. Microbiol.">
        <title>Phenotypic and Genetic Characterization of the Cheese Ripening Yeast Geotrichum candidum.</title>
        <authorList>
            <person name="Perkins V."/>
            <person name="Vignola S."/>
            <person name="Lessard M.H."/>
            <person name="Plante P.L."/>
            <person name="Corbeil J."/>
            <person name="Dugat-Bony E."/>
            <person name="Frenette M."/>
            <person name="Labrie S."/>
        </authorList>
    </citation>
    <scope>NUCLEOTIDE SEQUENCE [LARGE SCALE GENOMIC DNA]</scope>
    <source>
        <strain evidence="1 2">LMA-1147</strain>
    </source>
</reference>
<name>A0ACB6UXY8_9ASCO</name>
<comment type="caution">
    <text evidence="1">The sequence shown here is derived from an EMBL/GenBank/DDBJ whole genome shotgun (WGS) entry which is preliminary data.</text>
</comment>
<dbReference type="EMBL" id="QVQA01000411">
    <property type="protein sequence ID" value="KAF5092411.1"/>
    <property type="molecule type" value="Genomic_DNA"/>
</dbReference>
<evidence type="ECO:0000313" key="2">
    <source>
        <dbReference type="Proteomes" id="UP000744676"/>
    </source>
</evidence>
<gene>
    <name evidence="1" type="ORF">D0Z00_004598</name>
</gene>
<protein>
    <submittedName>
        <fullName evidence="1">Uncharacterized protein</fullName>
    </submittedName>
</protein>
<feature type="non-terminal residue" evidence="1">
    <location>
        <position position="531"/>
    </location>
</feature>
<sequence length="531" mass="54743">MNKQSDLINDSTAKDQLINELSQSTELLSVEKTESVQADSIDQTGFDLDVHDYTQGLDDSITSQIDSTQSSSSTQLVSDPLSTNDQFIKQVAFDAPATNDLKPDHTLTAEAIASQLNPIVVNSSSTTVTSITTDLIDSTNPDILAEKHTLLESNKDSISLDSTDTAASEVSELKNHLPGLISEETFEQQEKEVLNLYVTDLPEDTPNAAIENSVLSPVIVSETKNDIDTMAADEVPESREDGATDTVSESALAEPLTVNAPDAVPVEESLHSTAEPSAKPKLEAATGDSNVKVADAQAVVSAVESESFSNSSEINQEPTEIPELSTLAVNNNNNETAISEPCVAEPATVEPSTGEPSADVLTTTKPAGSQLAATEVDVAAQATADLTESEPAVADSVTSEPASAEPVASEAGAIEREITEPATEHTFAEPAATEDAVSENAIIEKTAVAEAASEAAVAEAAVAEAVAEAVVAEPAASESAVAEAVVAEPAFEPAVSEPVVAEPAVSEAAVSEAAVSEAAVAEPATAEPAVS</sequence>
<accession>A0ACB6UXY8</accession>
<evidence type="ECO:0000313" key="1">
    <source>
        <dbReference type="EMBL" id="KAF5092411.1"/>
    </source>
</evidence>
<dbReference type="Proteomes" id="UP000744676">
    <property type="component" value="Unassembled WGS sequence"/>
</dbReference>